<dbReference type="HOGENOM" id="CLU_1496806_0_0_1"/>
<comment type="caution">
    <text evidence="2">The sequence shown here is derived from an EMBL/GenBank/DDBJ whole genome shotgun (WGS) entry which is preliminary data.</text>
</comment>
<dbReference type="AlphaFoldDB" id="G4TRN3"/>
<feature type="compositionally biased region" description="Low complexity" evidence="1">
    <location>
        <begin position="49"/>
        <end position="62"/>
    </location>
</feature>
<feature type="compositionally biased region" description="Polar residues" evidence="1">
    <location>
        <begin position="84"/>
        <end position="93"/>
    </location>
</feature>
<gene>
    <name evidence="2" type="ORF">PIIN_07930</name>
</gene>
<evidence type="ECO:0000256" key="1">
    <source>
        <dbReference type="SAM" id="MobiDB-lite"/>
    </source>
</evidence>
<protein>
    <submittedName>
        <fullName evidence="2">Uncharacterized protein</fullName>
    </submittedName>
</protein>
<keyword evidence="3" id="KW-1185">Reference proteome</keyword>
<accession>G4TRN3</accession>
<feature type="region of interest" description="Disordered" evidence="1">
    <location>
        <begin position="76"/>
        <end position="114"/>
    </location>
</feature>
<dbReference type="EMBL" id="CAFZ01000268">
    <property type="protein sequence ID" value="CCA73976.1"/>
    <property type="molecule type" value="Genomic_DNA"/>
</dbReference>
<feature type="region of interest" description="Disordered" evidence="1">
    <location>
        <begin position="24"/>
        <end position="63"/>
    </location>
</feature>
<name>G4TRN3_SERID</name>
<organism evidence="2 3">
    <name type="scientific">Serendipita indica (strain DSM 11827)</name>
    <name type="common">Root endophyte fungus</name>
    <name type="synonym">Piriformospora indica</name>
    <dbReference type="NCBI Taxonomy" id="1109443"/>
    <lineage>
        <taxon>Eukaryota</taxon>
        <taxon>Fungi</taxon>
        <taxon>Dikarya</taxon>
        <taxon>Basidiomycota</taxon>
        <taxon>Agaricomycotina</taxon>
        <taxon>Agaricomycetes</taxon>
        <taxon>Sebacinales</taxon>
        <taxon>Serendipitaceae</taxon>
        <taxon>Serendipita</taxon>
    </lineage>
</organism>
<feature type="region of interest" description="Disordered" evidence="1">
    <location>
        <begin position="128"/>
        <end position="180"/>
    </location>
</feature>
<dbReference type="Proteomes" id="UP000007148">
    <property type="component" value="Unassembled WGS sequence"/>
</dbReference>
<reference evidence="2 3" key="1">
    <citation type="journal article" date="2011" name="PLoS Pathog.">
        <title>Endophytic Life Strategies Decoded by Genome and Transcriptome Analyses of the Mutualistic Root Symbiont Piriformospora indica.</title>
        <authorList>
            <person name="Zuccaro A."/>
            <person name="Lahrmann U."/>
            <person name="Guldener U."/>
            <person name="Langen G."/>
            <person name="Pfiffi S."/>
            <person name="Biedenkopf D."/>
            <person name="Wong P."/>
            <person name="Samans B."/>
            <person name="Grimm C."/>
            <person name="Basiewicz M."/>
            <person name="Murat C."/>
            <person name="Martin F."/>
            <person name="Kogel K.H."/>
        </authorList>
    </citation>
    <scope>NUCLEOTIDE SEQUENCE [LARGE SCALE GENOMIC DNA]</scope>
    <source>
        <strain evidence="2 3">DSM 11827</strain>
    </source>
</reference>
<feature type="compositionally biased region" description="Acidic residues" evidence="1">
    <location>
        <begin position="131"/>
        <end position="155"/>
    </location>
</feature>
<sequence length="180" mass="19873">MERNTSNLNELLIRVREFLDTSPVAARPQCEGDMQKRETEETYDNEEYSPPSSISSSPWASPRQNLLELPGDLQAICPPLPSASPITVQNSFKDSGHELATHKDEHRSTSRPLQDALLLEVSVLYGMEDPGCVDDADETEDEDEDEDGAYGDAEDSPTSSDSSSPSTSPVKPRFAFPFHE</sequence>
<proteinExistence type="predicted"/>
<feature type="compositionally biased region" description="Basic and acidic residues" evidence="1">
    <location>
        <begin position="94"/>
        <end position="108"/>
    </location>
</feature>
<feature type="compositionally biased region" description="Low complexity" evidence="1">
    <location>
        <begin position="156"/>
        <end position="169"/>
    </location>
</feature>
<evidence type="ECO:0000313" key="2">
    <source>
        <dbReference type="EMBL" id="CCA73976.1"/>
    </source>
</evidence>
<evidence type="ECO:0000313" key="3">
    <source>
        <dbReference type="Proteomes" id="UP000007148"/>
    </source>
</evidence>
<dbReference type="InParanoid" id="G4TRN3"/>